<organism evidence="1 2">
    <name type="scientific">Minwuia thermotolerans</name>
    <dbReference type="NCBI Taxonomy" id="2056226"/>
    <lineage>
        <taxon>Bacteria</taxon>
        <taxon>Pseudomonadati</taxon>
        <taxon>Pseudomonadota</taxon>
        <taxon>Alphaproteobacteria</taxon>
        <taxon>Minwuiales</taxon>
        <taxon>Minwuiaceae</taxon>
        <taxon>Minwuia</taxon>
    </lineage>
</organism>
<dbReference type="SUPFAM" id="SSF53448">
    <property type="entry name" value="Nucleotide-diphospho-sugar transferases"/>
    <property type="match status" value="1"/>
</dbReference>
<dbReference type="InterPro" id="IPR029044">
    <property type="entry name" value="Nucleotide-diphossugar_trans"/>
</dbReference>
<gene>
    <name evidence="1" type="ORF">CVT23_09015</name>
</gene>
<name>A0A2M9G2F8_9PROT</name>
<protein>
    <recommendedName>
        <fullName evidence="3">Glycosyltransferase 2-like domain-containing protein</fullName>
    </recommendedName>
</protein>
<dbReference type="AlphaFoldDB" id="A0A2M9G2F8"/>
<evidence type="ECO:0008006" key="3">
    <source>
        <dbReference type="Google" id="ProtNLM"/>
    </source>
</evidence>
<dbReference type="OrthoDB" id="561165at2"/>
<dbReference type="Proteomes" id="UP000229498">
    <property type="component" value="Unassembled WGS sequence"/>
</dbReference>
<evidence type="ECO:0000313" key="2">
    <source>
        <dbReference type="Proteomes" id="UP000229498"/>
    </source>
</evidence>
<sequence length="222" mass="24537">MPDAPALRVAVCVPSGDMVHMDFAVCLARMLADMTHRRIPSILVNEKVAILPQGRQNLVNRALEHGATHLLFLDSDMTFPPETGARLLSHDRDIVGAAASTRLEGRQRITAMKRWGEPLALGPDDGLVAADYLGCGGMLVKAHIFRRMEKPYFPSHFLEERDGRDIWLGEDFGFCDKARELGFTVLVDAKLSFAFGHLGQKNFTLGQMASGRRAPRANDEPV</sequence>
<accession>A0A2M9G2F8</accession>
<reference evidence="1 2" key="1">
    <citation type="submission" date="2017-11" db="EMBL/GenBank/DDBJ databases">
        <title>Draft genome sequence of Rhizobiales bacterium SY3-13.</title>
        <authorList>
            <person name="Sun C."/>
        </authorList>
    </citation>
    <scope>NUCLEOTIDE SEQUENCE [LARGE SCALE GENOMIC DNA]</scope>
    <source>
        <strain evidence="1 2">SY3-13</strain>
    </source>
</reference>
<keyword evidence="2" id="KW-1185">Reference proteome</keyword>
<comment type="caution">
    <text evidence="1">The sequence shown here is derived from an EMBL/GenBank/DDBJ whole genome shotgun (WGS) entry which is preliminary data.</text>
</comment>
<dbReference type="Gene3D" id="3.90.550.40">
    <property type="match status" value="1"/>
</dbReference>
<dbReference type="RefSeq" id="WP_109793180.1">
    <property type="nucleotide sequence ID" value="NZ_PHIG01000031.1"/>
</dbReference>
<dbReference type="EMBL" id="PHIG01000031">
    <property type="protein sequence ID" value="PJK29903.1"/>
    <property type="molecule type" value="Genomic_DNA"/>
</dbReference>
<evidence type="ECO:0000313" key="1">
    <source>
        <dbReference type="EMBL" id="PJK29903.1"/>
    </source>
</evidence>
<proteinExistence type="predicted"/>